<proteinExistence type="predicted"/>
<dbReference type="InterPro" id="IPR052474">
    <property type="entry name" value="UDP-GlcNAc_transferase"/>
</dbReference>
<dbReference type="InterPro" id="IPR007235">
    <property type="entry name" value="Glyco_trans_28_C"/>
</dbReference>
<evidence type="ECO:0000313" key="1">
    <source>
        <dbReference type="EMBL" id="BCJ96738.1"/>
    </source>
</evidence>
<dbReference type="PANTHER" id="PTHR47043">
    <property type="entry name" value="UDP-N-ACETYLGLUCOSAMINE TRANSFERASE SUBUNIT ALG13"/>
    <property type="match status" value="1"/>
</dbReference>
<organism evidence="1 2">
    <name type="scientific">Anaerocolumna cellulosilytica</name>
    <dbReference type="NCBI Taxonomy" id="433286"/>
    <lineage>
        <taxon>Bacteria</taxon>
        <taxon>Bacillati</taxon>
        <taxon>Bacillota</taxon>
        <taxon>Clostridia</taxon>
        <taxon>Lachnospirales</taxon>
        <taxon>Lachnospiraceae</taxon>
        <taxon>Anaerocolumna</taxon>
    </lineage>
</organism>
<dbReference type="GO" id="GO:0006488">
    <property type="term" value="P:dolichol-linked oligosaccharide biosynthetic process"/>
    <property type="evidence" value="ECO:0007669"/>
    <property type="project" value="TreeGrafter"/>
</dbReference>
<name>A0A6S6RD55_9FIRM</name>
<dbReference type="Proteomes" id="UP000515561">
    <property type="component" value="Chromosome"/>
</dbReference>
<protein>
    <submittedName>
        <fullName evidence="1">Multidrug MFS transporter</fullName>
    </submittedName>
</protein>
<reference evidence="1 2" key="1">
    <citation type="journal article" date="2016" name="Int. J. Syst. Evol. Microbiol.">
        <title>Descriptions of Anaerotaenia torta gen. nov., sp. nov. and Anaerocolumna cellulosilytica gen. nov., sp. nov. isolated from a methanogenic reactor of cattle waste.</title>
        <authorList>
            <person name="Uek A."/>
            <person name="Ohtaki Y."/>
            <person name="Kaku N."/>
            <person name="Ueki K."/>
        </authorList>
    </citation>
    <scope>NUCLEOTIDE SEQUENCE [LARGE SCALE GENOMIC DNA]</scope>
    <source>
        <strain evidence="1 2">SN021</strain>
    </source>
</reference>
<dbReference type="Pfam" id="PF04101">
    <property type="entry name" value="Glyco_tran_28_C"/>
    <property type="match status" value="1"/>
</dbReference>
<dbReference type="RefSeq" id="WP_184092127.1">
    <property type="nucleotide sequence ID" value="NZ_AP023367.1"/>
</dbReference>
<dbReference type="Gene3D" id="3.40.50.2000">
    <property type="entry name" value="Glycogen Phosphorylase B"/>
    <property type="match status" value="1"/>
</dbReference>
<sequence length="166" mass="19074">MIFVTVGTHEQPFNRLIKFVDTLKADNVIKENIIIQTGFSTYEPKACHWSKLFTYEEMQKNVENARIVITHGGPASFFMPLQMGKIPIVVPRQVGFGEHVNNHQVDFAKMLSRRRGTILPVYAIETLEEVILTYDTLIERIAADMKSNNTVFCNKLEELVEEIIEM</sequence>
<accession>A0A6S6RD55</accession>
<dbReference type="PANTHER" id="PTHR47043:SF1">
    <property type="entry name" value="UDP-N-ACETYLGLUCOSAMINE TRANSFERASE SUBUNIT ALG13"/>
    <property type="match status" value="1"/>
</dbReference>
<dbReference type="GO" id="GO:0016758">
    <property type="term" value="F:hexosyltransferase activity"/>
    <property type="evidence" value="ECO:0007669"/>
    <property type="project" value="InterPro"/>
</dbReference>
<keyword evidence="2" id="KW-1185">Reference proteome</keyword>
<dbReference type="KEGG" id="acel:acsn021_43070"/>
<gene>
    <name evidence="1" type="primary">cpsG</name>
    <name evidence="1" type="ORF">acsn021_43070</name>
</gene>
<dbReference type="EMBL" id="AP023367">
    <property type="protein sequence ID" value="BCJ96738.1"/>
    <property type="molecule type" value="Genomic_DNA"/>
</dbReference>
<evidence type="ECO:0000313" key="2">
    <source>
        <dbReference type="Proteomes" id="UP000515561"/>
    </source>
</evidence>
<dbReference type="AlphaFoldDB" id="A0A6S6RD55"/>